<keyword evidence="1" id="KW-0732">Signal</keyword>
<name>A0A7C1BDJ5_UNCW3</name>
<feature type="signal peptide" evidence="1">
    <location>
        <begin position="1"/>
        <end position="20"/>
    </location>
</feature>
<evidence type="ECO:0000313" key="2">
    <source>
        <dbReference type="EMBL" id="HDM89883.1"/>
    </source>
</evidence>
<dbReference type="EMBL" id="DRBW01000058">
    <property type="protein sequence ID" value="HDM89883.1"/>
    <property type="molecule type" value="Genomic_DNA"/>
</dbReference>
<proteinExistence type="predicted"/>
<dbReference type="AlphaFoldDB" id="A0A7C1BDJ5"/>
<evidence type="ECO:0000256" key="1">
    <source>
        <dbReference type="SAM" id="SignalP"/>
    </source>
</evidence>
<dbReference type="Proteomes" id="UP000885931">
    <property type="component" value="Unassembled WGS sequence"/>
</dbReference>
<sequence length="112" mass="12406">MKKGVVAALIIAVFMITACATVRVEAPAGADIKLAKEASQVNYIAKKRVFYVLWGLVPVTDNSTAKMIRGKNVKEMRVLTYYDPVDVLVSYFLSWLTIHSKTVEIQAKTVAK</sequence>
<dbReference type="PROSITE" id="PS51257">
    <property type="entry name" value="PROKAR_LIPOPROTEIN"/>
    <property type="match status" value="1"/>
</dbReference>
<gene>
    <name evidence="2" type="ORF">ENG67_01580</name>
</gene>
<comment type="caution">
    <text evidence="2">The sequence shown here is derived from an EMBL/GenBank/DDBJ whole genome shotgun (WGS) entry which is preliminary data.</text>
</comment>
<organism evidence="2">
    <name type="scientific">candidate division WOR-3 bacterium</name>
    <dbReference type="NCBI Taxonomy" id="2052148"/>
    <lineage>
        <taxon>Bacteria</taxon>
        <taxon>Bacteria division WOR-3</taxon>
    </lineage>
</organism>
<protein>
    <submittedName>
        <fullName evidence="2">Uncharacterized protein</fullName>
    </submittedName>
</protein>
<accession>A0A7C1BDJ5</accession>
<reference evidence="2" key="1">
    <citation type="journal article" date="2020" name="mSystems">
        <title>Genome- and Community-Level Interaction Insights into Carbon Utilization and Element Cycling Functions of Hydrothermarchaeota in Hydrothermal Sediment.</title>
        <authorList>
            <person name="Zhou Z."/>
            <person name="Liu Y."/>
            <person name="Xu W."/>
            <person name="Pan J."/>
            <person name="Luo Z.H."/>
            <person name="Li M."/>
        </authorList>
    </citation>
    <scope>NUCLEOTIDE SEQUENCE [LARGE SCALE GENOMIC DNA]</scope>
    <source>
        <strain evidence="2">HyVt-237</strain>
    </source>
</reference>
<feature type="chain" id="PRO_5027810993" evidence="1">
    <location>
        <begin position="21"/>
        <end position="112"/>
    </location>
</feature>